<dbReference type="InterPro" id="IPR026888">
    <property type="entry name" value="AcetylCoA_hyd_C"/>
</dbReference>
<dbReference type="InterPro" id="IPR046433">
    <property type="entry name" value="ActCoA_hydro"/>
</dbReference>
<evidence type="ECO:0000259" key="4">
    <source>
        <dbReference type="Pfam" id="PF13336"/>
    </source>
</evidence>
<dbReference type="Gene3D" id="3.40.1080.10">
    <property type="entry name" value="Glutaconate Coenzyme A-transferase"/>
    <property type="match status" value="1"/>
</dbReference>
<sequence>MLYFFTFFYSLGFVFPSSLRSLILLPVFPMLRRSLTAFIPRSLIPARNFFISPKHLYYTDGPREPTAPIPDRIPNWTNDLKEIFGKLKNNSNVFLHGGAATPSHLLLSLHKYVMGENLKGIKLFHIHTEGPYPFTEGESAKHFRSSSLFVAKNCRSAINSGIADYTPIYLSEIPHLFRRNLIPLEFALINVSKPDIHGFCSLGPSIDIARAAVQNAKFIVNRHVPFSRGDAGIHISHIDYLVQCDEPLHEMGSSKIYPEDVSIGKIISEKLVSDGATIQMGIGSIPEVVLSQLGGHKHLGVHTEMFSDGLVDLVKAGAVTNALKFNRPGKIVATFVIGSKKVYDFIDNNPLVDMVDVSWVNSPYVIAQNPQPTSINSCIEVDITGQVVSGSIGDKIYSGH</sequence>
<evidence type="ECO:0000259" key="3">
    <source>
        <dbReference type="Pfam" id="PF02550"/>
    </source>
</evidence>
<dbReference type="OrthoDB" id="10250396at2759"/>
<gene>
    <name evidence="5" type="ORF">PXEA_LOCUS1168</name>
</gene>
<feature type="domain" description="Acetyl-CoA hydrolase/transferase C-terminal" evidence="4">
    <location>
        <begin position="338"/>
        <end position="399"/>
    </location>
</feature>
<dbReference type="SUPFAM" id="SSF100950">
    <property type="entry name" value="NagB/RpiA/CoA transferase-like"/>
    <property type="match status" value="2"/>
</dbReference>
<dbReference type="GO" id="GO:0005739">
    <property type="term" value="C:mitochondrion"/>
    <property type="evidence" value="ECO:0007669"/>
    <property type="project" value="TreeGrafter"/>
</dbReference>
<dbReference type="GO" id="GO:0008775">
    <property type="term" value="F:acetate CoA-transferase activity"/>
    <property type="evidence" value="ECO:0007669"/>
    <property type="project" value="InterPro"/>
</dbReference>
<evidence type="ECO:0000313" key="6">
    <source>
        <dbReference type="Proteomes" id="UP000784294"/>
    </source>
</evidence>
<evidence type="ECO:0000256" key="1">
    <source>
        <dbReference type="ARBA" id="ARBA00009632"/>
    </source>
</evidence>
<feature type="domain" description="Acetyl-CoA hydrolase/transferase N-terminal" evidence="3">
    <location>
        <begin position="121"/>
        <end position="245"/>
    </location>
</feature>
<evidence type="ECO:0000256" key="2">
    <source>
        <dbReference type="ARBA" id="ARBA00022679"/>
    </source>
</evidence>
<comment type="similarity">
    <text evidence="1">Belongs to the acetyl-CoA hydrolase/transferase family.</text>
</comment>
<dbReference type="Pfam" id="PF13336">
    <property type="entry name" value="AcetylCoA_hyd_C"/>
    <property type="match status" value="1"/>
</dbReference>
<keyword evidence="6" id="KW-1185">Reference proteome</keyword>
<comment type="caution">
    <text evidence="5">The sequence shown here is derived from an EMBL/GenBank/DDBJ whole genome shotgun (WGS) entry which is preliminary data.</text>
</comment>
<dbReference type="InterPro" id="IPR038460">
    <property type="entry name" value="AcetylCoA_hyd_C_sf"/>
</dbReference>
<name>A0A448WBN9_9PLAT</name>
<dbReference type="InterPro" id="IPR037171">
    <property type="entry name" value="NagB/RpiA_transferase-like"/>
</dbReference>
<dbReference type="Gene3D" id="3.30.750.70">
    <property type="entry name" value="4-hydroxybutyrate coenzyme like domains"/>
    <property type="match status" value="1"/>
</dbReference>
<proteinExistence type="inferred from homology"/>
<dbReference type="Pfam" id="PF02550">
    <property type="entry name" value="AcetylCoA_hydro"/>
    <property type="match status" value="1"/>
</dbReference>
<dbReference type="PANTHER" id="PTHR21432:SF20">
    <property type="entry name" value="ACETYL-COA HYDROLASE"/>
    <property type="match status" value="1"/>
</dbReference>
<dbReference type="InterPro" id="IPR003702">
    <property type="entry name" value="ActCoA_hydro_N"/>
</dbReference>
<accession>A0A448WBN9</accession>
<dbReference type="GO" id="GO:0006083">
    <property type="term" value="P:acetate metabolic process"/>
    <property type="evidence" value="ECO:0007669"/>
    <property type="project" value="InterPro"/>
</dbReference>
<organism evidence="5 6">
    <name type="scientific">Protopolystoma xenopodis</name>
    <dbReference type="NCBI Taxonomy" id="117903"/>
    <lineage>
        <taxon>Eukaryota</taxon>
        <taxon>Metazoa</taxon>
        <taxon>Spiralia</taxon>
        <taxon>Lophotrochozoa</taxon>
        <taxon>Platyhelminthes</taxon>
        <taxon>Monogenea</taxon>
        <taxon>Polyopisthocotylea</taxon>
        <taxon>Polystomatidea</taxon>
        <taxon>Polystomatidae</taxon>
        <taxon>Protopolystoma</taxon>
    </lineage>
</organism>
<reference evidence="5" key="1">
    <citation type="submission" date="2018-11" db="EMBL/GenBank/DDBJ databases">
        <authorList>
            <consortium name="Pathogen Informatics"/>
        </authorList>
    </citation>
    <scope>NUCLEOTIDE SEQUENCE</scope>
</reference>
<dbReference type="EMBL" id="CAAALY010002365">
    <property type="protein sequence ID" value="VEL07728.1"/>
    <property type="molecule type" value="Genomic_DNA"/>
</dbReference>
<dbReference type="Gene3D" id="3.40.1080.20">
    <property type="entry name" value="Acetyl-CoA hydrolase/transferase C-terminal domain"/>
    <property type="match status" value="1"/>
</dbReference>
<dbReference type="AlphaFoldDB" id="A0A448WBN9"/>
<keyword evidence="2" id="KW-0808">Transferase</keyword>
<dbReference type="Proteomes" id="UP000784294">
    <property type="component" value="Unassembled WGS sequence"/>
</dbReference>
<protein>
    <submittedName>
        <fullName evidence="5">Uncharacterized protein</fullName>
    </submittedName>
</protein>
<dbReference type="PANTHER" id="PTHR21432">
    <property type="entry name" value="ACETYL-COA HYDROLASE-RELATED"/>
    <property type="match status" value="1"/>
</dbReference>
<evidence type="ECO:0000313" key="5">
    <source>
        <dbReference type="EMBL" id="VEL07728.1"/>
    </source>
</evidence>